<dbReference type="InterPro" id="IPR058163">
    <property type="entry name" value="LysR-type_TF_proteobact-type"/>
</dbReference>
<dbReference type="FunFam" id="1.10.10.10:FF:000001">
    <property type="entry name" value="LysR family transcriptional regulator"/>
    <property type="match status" value="1"/>
</dbReference>
<dbReference type="EMBL" id="CP012159">
    <property type="protein sequence ID" value="AKT41018.1"/>
    <property type="molecule type" value="Genomic_DNA"/>
</dbReference>
<proteinExistence type="inferred from homology"/>
<name>A0A0K1EK92_CHOCO</name>
<dbReference type="Gene3D" id="1.10.10.10">
    <property type="entry name" value="Winged helix-like DNA-binding domain superfamily/Winged helix DNA-binding domain"/>
    <property type="match status" value="1"/>
</dbReference>
<dbReference type="PATRIC" id="fig|52.7.peg.5725"/>
<dbReference type="InterPro" id="IPR005119">
    <property type="entry name" value="LysR_subst-bd"/>
</dbReference>
<dbReference type="InterPro" id="IPR000847">
    <property type="entry name" value="LysR_HTH_N"/>
</dbReference>
<dbReference type="InterPro" id="IPR036388">
    <property type="entry name" value="WH-like_DNA-bd_sf"/>
</dbReference>
<keyword evidence="2" id="KW-0805">Transcription regulation</keyword>
<dbReference type="GO" id="GO:0043565">
    <property type="term" value="F:sequence-specific DNA binding"/>
    <property type="evidence" value="ECO:0007669"/>
    <property type="project" value="TreeGrafter"/>
</dbReference>
<feature type="domain" description="HTH lysR-type" evidence="5">
    <location>
        <begin position="1"/>
        <end position="58"/>
    </location>
</feature>
<dbReference type="KEGG" id="ccro:CMC5_051760"/>
<dbReference type="InterPro" id="IPR036390">
    <property type="entry name" value="WH_DNA-bd_sf"/>
</dbReference>
<dbReference type="SUPFAM" id="SSF46785">
    <property type="entry name" value="Winged helix' DNA-binding domain"/>
    <property type="match status" value="1"/>
</dbReference>
<dbReference type="OrthoDB" id="5416547at2"/>
<accession>A0A0K1EK92</accession>
<dbReference type="PANTHER" id="PTHR30537:SF68">
    <property type="entry name" value="TRANSCRIPTIONAL REGULATOR-RELATED"/>
    <property type="match status" value="1"/>
</dbReference>
<evidence type="ECO:0000259" key="5">
    <source>
        <dbReference type="PROSITE" id="PS50931"/>
    </source>
</evidence>
<dbReference type="Pfam" id="PF00126">
    <property type="entry name" value="HTH_1"/>
    <property type="match status" value="1"/>
</dbReference>
<comment type="similarity">
    <text evidence="1">Belongs to the LysR transcriptional regulatory family.</text>
</comment>
<dbReference type="Pfam" id="PF03466">
    <property type="entry name" value="LysR_substrate"/>
    <property type="match status" value="1"/>
</dbReference>
<sequence>MDLNRIAIFVRVVDERGFTAAARALGLPKSSVSRAVSLLEEDLKVRLLQRSARNISLTDAGATFYERASRGLGVMQEAIAVASDAEAALRGTIRITAPVDLGVWMLAPAVTRFVRRHPDVHVDVTLTSRMVDLVEEGIDLAVRAGTLRDSALIARRVGQAESAIFASPRYLARHGTPSRVEELSQHRCILFRPTRGRATWVLVGPSGEESIELGAFLGADDLSFVRRTILAGAGVGLFPAFMCRREVERGRLVRVLPDHHVPGAPVHLVYPTARHLPHRVAVLRDYLVERLGRLLRPQTFAGSPPAAAPPT</sequence>
<evidence type="ECO:0000256" key="2">
    <source>
        <dbReference type="ARBA" id="ARBA00023015"/>
    </source>
</evidence>
<dbReference type="STRING" id="52.CMC5_051760"/>
<dbReference type="AlphaFoldDB" id="A0A0K1EK92"/>
<evidence type="ECO:0000256" key="3">
    <source>
        <dbReference type="ARBA" id="ARBA00023125"/>
    </source>
</evidence>
<evidence type="ECO:0000256" key="1">
    <source>
        <dbReference type="ARBA" id="ARBA00009437"/>
    </source>
</evidence>
<reference evidence="6 7" key="1">
    <citation type="submission" date="2015-07" db="EMBL/GenBank/DDBJ databases">
        <title>Genome analysis of myxobacterium Chondromyces crocatus Cm c5 reveals a high potential for natural compound synthesis and the genetic basis for the loss of fruiting body formation.</title>
        <authorList>
            <person name="Zaburannyi N."/>
            <person name="Bunk B."/>
            <person name="Maier J."/>
            <person name="Overmann J."/>
            <person name="Mueller R."/>
        </authorList>
    </citation>
    <scope>NUCLEOTIDE SEQUENCE [LARGE SCALE GENOMIC DNA]</scope>
    <source>
        <strain evidence="6 7">Cm c5</strain>
    </source>
</reference>
<dbReference type="GO" id="GO:0003700">
    <property type="term" value="F:DNA-binding transcription factor activity"/>
    <property type="evidence" value="ECO:0007669"/>
    <property type="project" value="InterPro"/>
</dbReference>
<dbReference type="Gene3D" id="3.40.190.290">
    <property type="match status" value="1"/>
</dbReference>
<dbReference type="PANTHER" id="PTHR30537">
    <property type="entry name" value="HTH-TYPE TRANSCRIPTIONAL REGULATOR"/>
    <property type="match status" value="1"/>
</dbReference>
<dbReference type="PROSITE" id="PS50931">
    <property type="entry name" value="HTH_LYSR"/>
    <property type="match status" value="1"/>
</dbReference>
<dbReference type="SUPFAM" id="SSF53850">
    <property type="entry name" value="Periplasmic binding protein-like II"/>
    <property type="match status" value="1"/>
</dbReference>
<dbReference type="RefSeq" id="WP_050432859.1">
    <property type="nucleotide sequence ID" value="NZ_CP012159.1"/>
</dbReference>
<protein>
    <submittedName>
        <fullName evidence="6">LysR family transcriptional regulator</fullName>
    </submittedName>
</protein>
<keyword evidence="7" id="KW-1185">Reference proteome</keyword>
<organism evidence="6 7">
    <name type="scientific">Chondromyces crocatus</name>
    <dbReference type="NCBI Taxonomy" id="52"/>
    <lineage>
        <taxon>Bacteria</taxon>
        <taxon>Pseudomonadati</taxon>
        <taxon>Myxococcota</taxon>
        <taxon>Polyangia</taxon>
        <taxon>Polyangiales</taxon>
        <taxon>Polyangiaceae</taxon>
        <taxon>Chondromyces</taxon>
    </lineage>
</organism>
<evidence type="ECO:0000313" key="7">
    <source>
        <dbReference type="Proteomes" id="UP000067626"/>
    </source>
</evidence>
<evidence type="ECO:0000256" key="4">
    <source>
        <dbReference type="ARBA" id="ARBA00023163"/>
    </source>
</evidence>
<dbReference type="GO" id="GO:0006351">
    <property type="term" value="P:DNA-templated transcription"/>
    <property type="evidence" value="ECO:0007669"/>
    <property type="project" value="TreeGrafter"/>
</dbReference>
<keyword evidence="4" id="KW-0804">Transcription</keyword>
<gene>
    <name evidence="6" type="primary">lysR</name>
    <name evidence="6" type="ORF">CMC5_051760</name>
</gene>
<dbReference type="CDD" id="cd08422">
    <property type="entry name" value="PBP2_CrgA_like"/>
    <property type="match status" value="1"/>
</dbReference>
<dbReference type="Proteomes" id="UP000067626">
    <property type="component" value="Chromosome"/>
</dbReference>
<keyword evidence="3" id="KW-0238">DNA-binding</keyword>
<evidence type="ECO:0000313" key="6">
    <source>
        <dbReference type="EMBL" id="AKT41018.1"/>
    </source>
</evidence>